<proteinExistence type="inferred from homology"/>
<reference evidence="10 11" key="1">
    <citation type="submission" date="2024-09" db="EMBL/GenBank/DDBJ databases">
        <authorList>
            <person name="Lee S.D."/>
        </authorList>
    </citation>
    <scope>NUCLEOTIDE SEQUENCE [LARGE SCALE GENOMIC DNA]</scope>
    <source>
        <strain evidence="10 11">N8-3</strain>
    </source>
</reference>
<dbReference type="InterPro" id="IPR006091">
    <property type="entry name" value="Acyl-CoA_Oxase/DH_mid-dom"/>
</dbReference>
<feature type="domain" description="Acyl-CoA dehydrogenase/oxidase C-terminal" evidence="7">
    <location>
        <begin position="600"/>
        <end position="761"/>
    </location>
</feature>
<dbReference type="Proteomes" id="UP001592531">
    <property type="component" value="Unassembled WGS sequence"/>
</dbReference>
<evidence type="ECO:0000313" key="11">
    <source>
        <dbReference type="Proteomes" id="UP001592531"/>
    </source>
</evidence>
<dbReference type="PANTHER" id="PTHR43292">
    <property type="entry name" value="ACYL-COA DEHYDROGENASE"/>
    <property type="match status" value="1"/>
</dbReference>
<dbReference type="RefSeq" id="WP_380544354.1">
    <property type="nucleotide sequence ID" value="NZ_JBHFAB010000038.1"/>
</dbReference>
<evidence type="ECO:0000256" key="2">
    <source>
        <dbReference type="ARBA" id="ARBA00009347"/>
    </source>
</evidence>
<dbReference type="Gene3D" id="2.40.110.10">
    <property type="entry name" value="Butyryl-CoA Dehydrogenase, subunit A, domain 2"/>
    <property type="match status" value="2"/>
</dbReference>
<feature type="domain" description="Acyl-CoA dehydrogenase/oxidase C-terminal" evidence="7">
    <location>
        <begin position="241"/>
        <end position="362"/>
    </location>
</feature>
<evidence type="ECO:0000313" key="10">
    <source>
        <dbReference type="EMBL" id="MFC1421333.1"/>
    </source>
</evidence>
<dbReference type="InterPro" id="IPR009075">
    <property type="entry name" value="AcylCo_DH/oxidase_C"/>
</dbReference>
<dbReference type="SUPFAM" id="SSF47203">
    <property type="entry name" value="Acyl-CoA dehydrogenase C-terminal domain-like"/>
    <property type="match status" value="2"/>
</dbReference>
<keyword evidence="3" id="KW-0285">Flavoprotein</keyword>
<name>A0ABV6W6D6_9ACTN</name>
<feature type="region of interest" description="Disordered" evidence="6">
    <location>
        <begin position="392"/>
        <end position="412"/>
    </location>
</feature>
<feature type="domain" description="Acyl-CoA dehydrogenase/oxidase N-terminal" evidence="9">
    <location>
        <begin position="404"/>
        <end position="486"/>
    </location>
</feature>
<keyword evidence="5 10" id="KW-0560">Oxidoreductase</keyword>
<dbReference type="PANTHER" id="PTHR43292:SF4">
    <property type="entry name" value="ACYL-COA DEHYDROGENASE FADE34"/>
    <property type="match status" value="1"/>
</dbReference>
<feature type="domain" description="Acyl-CoA oxidase/dehydrogenase middle" evidence="8">
    <location>
        <begin position="490"/>
        <end position="574"/>
    </location>
</feature>
<evidence type="ECO:0000256" key="3">
    <source>
        <dbReference type="ARBA" id="ARBA00022630"/>
    </source>
</evidence>
<dbReference type="Gene3D" id="1.20.140.10">
    <property type="entry name" value="Butyryl-CoA Dehydrogenase, subunit A, domain 3"/>
    <property type="match status" value="2"/>
</dbReference>
<gene>
    <name evidence="10" type="ORF">ACEZDE_32540</name>
</gene>
<dbReference type="InterPro" id="IPR037069">
    <property type="entry name" value="AcylCoA_DH/ox_N_sf"/>
</dbReference>
<dbReference type="InterPro" id="IPR013786">
    <property type="entry name" value="AcylCoA_DH/ox_N"/>
</dbReference>
<protein>
    <submittedName>
        <fullName evidence="10">Acyl-CoA dehydrogenase</fullName>
        <ecNumber evidence="10">1.3.8.-</ecNumber>
    </submittedName>
</protein>
<dbReference type="Pfam" id="PF02770">
    <property type="entry name" value="Acyl-CoA_dh_M"/>
    <property type="match status" value="1"/>
</dbReference>
<dbReference type="SUPFAM" id="SSF56645">
    <property type="entry name" value="Acyl-CoA dehydrogenase NM domain-like"/>
    <property type="match status" value="2"/>
</dbReference>
<comment type="caution">
    <text evidence="10">The sequence shown here is derived from an EMBL/GenBank/DDBJ whole genome shotgun (WGS) entry which is preliminary data.</text>
</comment>
<keyword evidence="11" id="KW-1185">Reference proteome</keyword>
<evidence type="ECO:0000256" key="5">
    <source>
        <dbReference type="ARBA" id="ARBA00023002"/>
    </source>
</evidence>
<dbReference type="Pfam" id="PF00441">
    <property type="entry name" value="Acyl-CoA_dh_1"/>
    <property type="match status" value="2"/>
</dbReference>
<comment type="cofactor">
    <cofactor evidence="1">
        <name>FAD</name>
        <dbReference type="ChEBI" id="CHEBI:57692"/>
    </cofactor>
</comment>
<dbReference type="InterPro" id="IPR046373">
    <property type="entry name" value="Acyl-CoA_Oxase/DH_mid-dom_sf"/>
</dbReference>
<dbReference type="GO" id="GO:0016491">
    <property type="term" value="F:oxidoreductase activity"/>
    <property type="evidence" value="ECO:0007669"/>
    <property type="project" value="UniProtKB-KW"/>
</dbReference>
<dbReference type="EMBL" id="JBHFAB010000038">
    <property type="protein sequence ID" value="MFC1421333.1"/>
    <property type="molecule type" value="Genomic_DNA"/>
</dbReference>
<dbReference type="InterPro" id="IPR009100">
    <property type="entry name" value="AcylCoA_DH/oxidase_NM_dom_sf"/>
</dbReference>
<sequence length="766" mass="80625">MAIGITEEHRHLGAAARGQLEREVPGGAVRAWSEGDRSGRPTWWAGIAGQGLLGLHLPGELGGGDGDLLDLAVALEQTGRAVLPDAYLPTVLASAVLASAVPVPVGVGSLGLPHPYDALAERWLPGLADGSATAALAFDSPDVTARQTASGGWLLTGRTGPVLGADQADLLLLAAATDQGQAWFAVEPEQAREQLSVRPLRALDLTRGLAEVEVAADGLILAEEQRLAVAPGAVRRLVQLVFAAEACGIAGWALDTAVAHAAVREQFGRAIGRFQGVKHLCAQMLVRAERARAATWQAAREPAASPSAPLAATLAAATGLEAAFENAKDCIQILGGIGFTWEHDAHLRLRRALTLRQLMGSESALYAEAADLAAGASGFDRPALELPPEAEEFRAAPRSAAESVRGLDPDEQRRRLAPEGWAAPHLPPPYGKGADALRQLVAEEEFRAAGVRLPDLTIGNWVVPSLVAHGTPEQQRRLLMPTLRGELTWCQLFSEPEAGSDLASLRTRAVRLPDGRWRVDGQKVWTSSARTADFGILLARTSPDKPKHQGLTYFLVDMRTTEGIDIRPLRELTGDAVFNEVFLDGVELPADAVVGEVDGGWRVARHTLGNERVHMSDSSPTADAVRQLLASTGAGAGAGAGADGRRDAVDRAAVPRPAAVGRDRLGRLVADEHVLACIDLRTALSSLDGLDPGAGASVRKLISAPHAQRVAELALELCGPAGAVYEGPGERLGHAFLMSRCLTIAGGTTQVQLNVVAERILGLPRD</sequence>
<dbReference type="EC" id="1.3.8.-" evidence="10"/>
<evidence type="ECO:0000256" key="4">
    <source>
        <dbReference type="ARBA" id="ARBA00022827"/>
    </source>
</evidence>
<evidence type="ECO:0000259" key="8">
    <source>
        <dbReference type="Pfam" id="PF02770"/>
    </source>
</evidence>
<keyword evidence="4" id="KW-0274">FAD</keyword>
<dbReference type="InterPro" id="IPR036250">
    <property type="entry name" value="AcylCo_DH-like_C"/>
</dbReference>
<evidence type="ECO:0000259" key="7">
    <source>
        <dbReference type="Pfam" id="PF00441"/>
    </source>
</evidence>
<dbReference type="Pfam" id="PF02771">
    <property type="entry name" value="Acyl-CoA_dh_N"/>
    <property type="match status" value="2"/>
</dbReference>
<evidence type="ECO:0000259" key="9">
    <source>
        <dbReference type="Pfam" id="PF02771"/>
    </source>
</evidence>
<evidence type="ECO:0000256" key="6">
    <source>
        <dbReference type="SAM" id="MobiDB-lite"/>
    </source>
</evidence>
<evidence type="ECO:0000256" key="1">
    <source>
        <dbReference type="ARBA" id="ARBA00001974"/>
    </source>
</evidence>
<comment type="similarity">
    <text evidence="2">Belongs to the acyl-CoA dehydrogenase family.</text>
</comment>
<organism evidence="10 11">
    <name type="scientific">Streptacidiphilus cavernicola</name>
    <dbReference type="NCBI Taxonomy" id="3342716"/>
    <lineage>
        <taxon>Bacteria</taxon>
        <taxon>Bacillati</taxon>
        <taxon>Actinomycetota</taxon>
        <taxon>Actinomycetes</taxon>
        <taxon>Kitasatosporales</taxon>
        <taxon>Streptomycetaceae</taxon>
        <taxon>Streptacidiphilus</taxon>
    </lineage>
</organism>
<accession>A0ABV6W6D6</accession>
<feature type="domain" description="Acyl-CoA dehydrogenase/oxidase N-terminal" evidence="9">
    <location>
        <begin position="6"/>
        <end position="93"/>
    </location>
</feature>
<dbReference type="Gene3D" id="1.10.540.10">
    <property type="entry name" value="Acyl-CoA dehydrogenase/oxidase, N-terminal domain"/>
    <property type="match status" value="2"/>
</dbReference>
<dbReference type="InterPro" id="IPR052161">
    <property type="entry name" value="Mycobact_Acyl-CoA_DH"/>
</dbReference>